<dbReference type="GO" id="GO:0007165">
    <property type="term" value="P:signal transduction"/>
    <property type="evidence" value="ECO:0007669"/>
    <property type="project" value="UniProtKB-KW"/>
</dbReference>
<dbReference type="Pfam" id="PF00672">
    <property type="entry name" value="HAMP"/>
    <property type="match status" value="1"/>
</dbReference>
<evidence type="ECO:0000259" key="13">
    <source>
        <dbReference type="PROSITE" id="PS50885"/>
    </source>
</evidence>
<dbReference type="HOGENOM" id="CLU_000445_107_19_9"/>
<dbReference type="SUPFAM" id="SSF58104">
    <property type="entry name" value="Methyl-accepting chemotaxis protein (MCP) signaling domain"/>
    <property type="match status" value="1"/>
</dbReference>
<dbReference type="PROSITE" id="PS51257">
    <property type="entry name" value="PROKAR_LIPOPROTEIN"/>
    <property type="match status" value="1"/>
</dbReference>
<comment type="subcellular location">
    <subcellularLocation>
        <location evidence="1">Cell membrane</location>
        <topology evidence="1">Multi-pass membrane protein</topology>
    </subcellularLocation>
</comment>
<name>F8FEE7_PAEMK</name>
<dbReference type="InterPro" id="IPR004089">
    <property type="entry name" value="MCPsignal_dom"/>
</dbReference>
<comment type="similarity">
    <text evidence="8">Belongs to the methyl-accepting chemotaxis (MCP) protein family.</text>
</comment>
<protein>
    <submittedName>
        <fullName evidence="14">Methyl-accepting chemotaxis sensory transducer</fullName>
    </submittedName>
</protein>
<evidence type="ECO:0000256" key="3">
    <source>
        <dbReference type="ARBA" id="ARBA00022500"/>
    </source>
</evidence>
<evidence type="ECO:0000313" key="14">
    <source>
        <dbReference type="EMBL" id="AEI44546.1"/>
    </source>
</evidence>
<keyword evidence="3" id="KW-0145">Chemotaxis</keyword>
<dbReference type="Proteomes" id="UP000006620">
    <property type="component" value="Chromosome"/>
</dbReference>
<organism evidence="14 15">
    <name type="scientific">Paenibacillus mucilaginosus (strain KNP414)</name>
    <dbReference type="NCBI Taxonomy" id="1036673"/>
    <lineage>
        <taxon>Bacteria</taxon>
        <taxon>Bacillati</taxon>
        <taxon>Bacillota</taxon>
        <taxon>Bacilli</taxon>
        <taxon>Bacillales</taxon>
        <taxon>Paenibacillaceae</taxon>
        <taxon>Paenibacillus</taxon>
    </lineage>
</organism>
<dbReference type="PROSITE" id="PS50885">
    <property type="entry name" value="HAMP"/>
    <property type="match status" value="1"/>
</dbReference>
<feature type="domain" description="Methyl-accepting transducer" evidence="12">
    <location>
        <begin position="375"/>
        <end position="611"/>
    </location>
</feature>
<reference evidence="15" key="1">
    <citation type="submission" date="2011-06" db="EMBL/GenBank/DDBJ databases">
        <title>Complete genome sequence of Paenibacillus mucilaginosus KNP414.</title>
        <authorList>
            <person name="Wang J."/>
            <person name="Hu S."/>
            <person name="Hu X."/>
            <person name="Zhang B."/>
            <person name="Dong D."/>
            <person name="Zhang S."/>
            <person name="Zhao K."/>
            <person name="Wu D."/>
        </authorList>
    </citation>
    <scope>NUCLEOTIDE SEQUENCE [LARGE SCALE GENOMIC DNA]</scope>
    <source>
        <strain evidence="15">KNP414</strain>
    </source>
</reference>
<evidence type="ECO:0000256" key="4">
    <source>
        <dbReference type="ARBA" id="ARBA00022692"/>
    </source>
</evidence>
<dbReference type="SMART" id="SM00283">
    <property type="entry name" value="MA"/>
    <property type="match status" value="1"/>
</dbReference>
<evidence type="ECO:0000256" key="1">
    <source>
        <dbReference type="ARBA" id="ARBA00004651"/>
    </source>
</evidence>
<evidence type="ECO:0000313" key="15">
    <source>
        <dbReference type="Proteomes" id="UP000006620"/>
    </source>
</evidence>
<evidence type="ECO:0000256" key="9">
    <source>
        <dbReference type="PROSITE-ProRule" id="PRU00284"/>
    </source>
</evidence>
<keyword evidence="7 9" id="KW-0807">Transducer</keyword>
<feature type="region of interest" description="Disordered" evidence="10">
    <location>
        <begin position="624"/>
        <end position="649"/>
    </location>
</feature>
<feature type="transmembrane region" description="Helical" evidence="11">
    <location>
        <begin position="285"/>
        <end position="307"/>
    </location>
</feature>
<keyword evidence="4 11" id="KW-0812">Transmembrane</keyword>
<dbReference type="CDD" id="cd12912">
    <property type="entry name" value="PDC2_MCP_like"/>
    <property type="match status" value="1"/>
</dbReference>
<dbReference type="EMBL" id="CP002869">
    <property type="protein sequence ID" value="AEI44546.1"/>
    <property type="molecule type" value="Genomic_DNA"/>
</dbReference>
<dbReference type="CDD" id="cd11386">
    <property type="entry name" value="MCP_signal"/>
    <property type="match status" value="1"/>
</dbReference>
<dbReference type="Gene3D" id="6.10.340.10">
    <property type="match status" value="1"/>
</dbReference>
<reference evidence="14 15" key="2">
    <citation type="journal article" date="2013" name="Genome Announc.">
        <title>Genome Sequence of Growth-Improving Paenibacillus mucilaginosus Strain KNP414.</title>
        <authorList>
            <person name="Lu J.J."/>
            <person name="Wang J.F."/>
            <person name="Hu X.F."/>
        </authorList>
    </citation>
    <scope>NUCLEOTIDE SEQUENCE [LARGE SCALE GENOMIC DNA]</scope>
    <source>
        <strain evidence="14 15">KNP414</strain>
    </source>
</reference>
<proteinExistence type="inferred from homology"/>
<dbReference type="PROSITE" id="PS50111">
    <property type="entry name" value="CHEMOTAXIS_TRANSDUC_2"/>
    <property type="match status" value="1"/>
</dbReference>
<evidence type="ECO:0000256" key="10">
    <source>
        <dbReference type="SAM" id="MobiDB-lite"/>
    </source>
</evidence>
<dbReference type="InterPro" id="IPR033479">
    <property type="entry name" value="dCache_1"/>
</dbReference>
<dbReference type="SMART" id="SM00304">
    <property type="entry name" value="HAMP"/>
    <property type="match status" value="1"/>
</dbReference>
<evidence type="ECO:0000259" key="12">
    <source>
        <dbReference type="PROSITE" id="PS50111"/>
    </source>
</evidence>
<dbReference type="Pfam" id="PF02743">
    <property type="entry name" value="dCache_1"/>
    <property type="match status" value="1"/>
</dbReference>
<dbReference type="GO" id="GO:0005886">
    <property type="term" value="C:plasma membrane"/>
    <property type="evidence" value="ECO:0007669"/>
    <property type="project" value="UniProtKB-SubCell"/>
</dbReference>
<dbReference type="KEGG" id="pms:KNP414_06022"/>
<keyword evidence="2" id="KW-1003">Cell membrane</keyword>
<dbReference type="AlphaFoldDB" id="F8FEE7"/>
<evidence type="ECO:0000256" key="7">
    <source>
        <dbReference type="ARBA" id="ARBA00023224"/>
    </source>
</evidence>
<sequence>MNKWFGKSIRAKIIALLLSVTMIPLLIACSLLMAISTGAMETSTKVNQTALAQLSAASIDTWLKGKITSAQRVIDAHPEFKQGNPAQIVPILKVLTEADPDVQAFNFVTSTGASHRIDGSVVDVSKFDNFKAAQSTMKTAVSDIRKSAATGENVIIIDVPFKKDNGEFAGLLQMLLSPADLISMVSSIKEGSGYGYLLSSTGTYLIHKEVERVGKPAGELLGDAAAAFENSVLKNTNGTLDYTEADGASYAAAYDAVASTGWKMVIIAPEKEVYAEVNRTRITTIAIIVISLIVVTGIALVVARIISTPLLRISSLMKEVAQGRLVDRLEVRGEDEIQTLKAHINHMLDSFCELIGKISESSEIVAASSEELTATSLQTAAATEQGNRSVSFIATSSEAQYESASQTSMTMTEMAVGITRIAESASGVSEATNEVVSDVTSGHAEVQAAIRQMTAVGGTVRQTANAVQSLEQQSHTIGEIIDVIRGIAQQTNLLALNASIEAARAGEHGKGFAVVATEVKKLAEQTRTEAERITVIVSSILDNTRTVASSVNEGVEMMNEGVGQVSKVGEIFEHVLASVRSVSDQIQEVSAASEELSAGTEEVAASMSEMLHVTKEAAEQLAQVSRAASEQKQSMDEVSNSSQSLSEMAMELREMVSRFSTK</sequence>
<accession>F8FEE7</accession>
<keyword evidence="5 11" id="KW-1133">Transmembrane helix</keyword>
<dbReference type="Gene3D" id="3.30.450.20">
    <property type="entry name" value="PAS domain"/>
    <property type="match status" value="1"/>
</dbReference>
<feature type="domain" description="HAMP" evidence="13">
    <location>
        <begin position="304"/>
        <end position="356"/>
    </location>
</feature>
<dbReference type="RefSeq" id="WP_013919691.1">
    <property type="nucleotide sequence ID" value="NC_015690.1"/>
</dbReference>
<evidence type="ECO:0000256" key="11">
    <source>
        <dbReference type="SAM" id="Phobius"/>
    </source>
</evidence>
<keyword evidence="6 11" id="KW-0472">Membrane</keyword>
<feature type="compositionally biased region" description="Polar residues" evidence="10">
    <location>
        <begin position="624"/>
        <end position="646"/>
    </location>
</feature>
<evidence type="ECO:0000256" key="6">
    <source>
        <dbReference type="ARBA" id="ARBA00023136"/>
    </source>
</evidence>
<evidence type="ECO:0000256" key="8">
    <source>
        <dbReference type="ARBA" id="ARBA00029447"/>
    </source>
</evidence>
<dbReference type="GO" id="GO:0006935">
    <property type="term" value="P:chemotaxis"/>
    <property type="evidence" value="ECO:0007669"/>
    <property type="project" value="UniProtKB-KW"/>
</dbReference>
<evidence type="ECO:0000256" key="5">
    <source>
        <dbReference type="ARBA" id="ARBA00022989"/>
    </source>
</evidence>
<dbReference type="PANTHER" id="PTHR32089">
    <property type="entry name" value="METHYL-ACCEPTING CHEMOTAXIS PROTEIN MCPB"/>
    <property type="match status" value="1"/>
</dbReference>
<gene>
    <name evidence="14" type="ordered locus">KNP414_06022</name>
</gene>
<dbReference type="Gene3D" id="1.10.287.950">
    <property type="entry name" value="Methyl-accepting chemotaxis protein"/>
    <property type="match status" value="1"/>
</dbReference>
<evidence type="ECO:0000256" key="2">
    <source>
        <dbReference type="ARBA" id="ARBA00022475"/>
    </source>
</evidence>
<dbReference type="CDD" id="cd06225">
    <property type="entry name" value="HAMP"/>
    <property type="match status" value="1"/>
</dbReference>
<dbReference type="CDD" id="cd18773">
    <property type="entry name" value="PDC1_HK_sensor"/>
    <property type="match status" value="1"/>
</dbReference>
<dbReference type="InterPro" id="IPR003660">
    <property type="entry name" value="HAMP_dom"/>
</dbReference>
<dbReference type="PANTHER" id="PTHR32089:SF112">
    <property type="entry name" value="LYSOZYME-LIKE PROTEIN-RELATED"/>
    <property type="match status" value="1"/>
</dbReference>
<dbReference type="Pfam" id="PF00015">
    <property type="entry name" value="MCPsignal"/>
    <property type="match status" value="1"/>
</dbReference>
<dbReference type="PATRIC" id="fig|1036673.3.peg.5597"/>